<comment type="caution">
    <text evidence="1">The sequence shown here is derived from an EMBL/GenBank/DDBJ whole genome shotgun (WGS) entry which is preliminary data.</text>
</comment>
<organism evidence="1 2">
    <name type="scientific">Scortum barcoo</name>
    <name type="common">barcoo grunter</name>
    <dbReference type="NCBI Taxonomy" id="214431"/>
    <lineage>
        <taxon>Eukaryota</taxon>
        <taxon>Metazoa</taxon>
        <taxon>Chordata</taxon>
        <taxon>Craniata</taxon>
        <taxon>Vertebrata</taxon>
        <taxon>Euteleostomi</taxon>
        <taxon>Actinopterygii</taxon>
        <taxon>Neopterygii</taxon>
        <taxon>Teleostei</taxon>
        <taxon>Neoteleostei</taxon>
        <taxon>Acanthomorphata</taxon>
        <taxon>Eupercaria</taxon>
        <taxon>Centrarchiformes</taxon>
        <taxon>Terapontoidei</taxon>
        <taxon>Terapontidae</taxon>
        <taxon>Scortum</taxon>
    </lineage>
</organism>
<gene>
    <name evidence="1" type="ORF">L3Q82_009144</name>
</gene>
<reference evidence="1" key="1">
    <citation type="submission" date="2022-04" db="EMBL/GenBank/DDBJ databases">
        <title>Jade perch genome.</title>
        <authorList>
            <person name="Chao B."/>
        </authorList>
    </citation>
    <scope>NUCLEOTIDE SEQUENCE</scope>
    <source>
        <strain evidence="1">CB-2022</strain>
    </source>
</reference>
<evidence type="ECO:0000313" key="1">
    <source>
        <dbReference type="EMBL" id="KAI3377232.1"/>
    </source>
</evidence>
<protein>
    <submittedName>
        <fullName evidence="1">Uncharacterized protein</fullName>
    </submittedName>
</protein>
<dbReference type="EMBL" id="CM041531">
    <property type="protein sequence ID" value="KAI3377232.1"/>
    <property type="molecule type" value="Genomic_DNA"/>
</dbReference>
<dbReference type="Proteomes" id="UP000831701">
    <property type="component" value="Chromosome 1"/>
</dbReference>
<proteinExistence type="predicted"/>
<keyword evidence="2" id="KW-1185">Reference proteome</keyword>
<name>A0ACB8XA67_9TELE</name>
<sequence length="196" mass="21341">MKDPTHTAHALFVPLPSGRRLRSIKSRTTRLRNSFFPEAVRLLNSGGPLMESGHHEFPEQLQCLLPSLLKSVGVSAFNTVIPDKLDTEAPQPGTALIAVPLDQGLPSPTGLRCSPEPRLPSALDLFQEHWVVVPSQLPGQHSFLVPSVRNRRLQQSAVPELQLVPVPVSELPLAHPPEDLGSFLPLGCPPQVSYST</sequence>
<evidence type="ECO:0000313" key="2">
    <source>
        <dbReference type="Proteomes" id="UP000831701"/>
    </source>
</evidence>
<accession>A0ACB8XA67</accession>